<reference evidence="1" key="1">
    <citation type="journal article" date="2019" name="bioRxiv">
        <title>The Genome of the Zebra Mussel, Dreissena polymorpha: A Resource for Invasive Species Research.</title>
        <authorList>
            <person name="McCartney M.A."/>
            <person name="Auch B."/>
            <person name="Kono T."/>
            <person name="Mallez S."/>
            <person name="Zhang Y."/>
            <person name="Obille A."/>
            <person name="Becker A."/>
            <person name="Abrahante J.E."/>
            <person name="Garbe J."/>
            <person name="Badalamenti J.P."/>
            <person name="Herman A."/>
            <person name="Mangelson H."/>
            <person name="Liachko I."/>
            <person name="Sullivan S."/>
            <person name="Sone E.D."/>
            <person name="Koren S."/>
            <person name="Silverstein K.A.T."/>
            <person name="Beckman K.B."/>
            <person name="Gohl D.M."/>
        </authorList>
    </citation>
    <scope>NUCLEOTIDE SEQUENCE</scope>
    <source>
        <strain evidence="1">Duluth1</strain>
        <tissue evidence="1">Whole animal</tissue>
    </source>
</reference>
<comment type="caution">
    <text evidence="1">The sequence shown here is derived from an EMBL/GenBank/DDBJ whole genome shotgun (WGS) entry which is preliminary data.</text>
</comment>
<gene>
    <name evidence="1" type="ORF">DPMN_150171</name>
</gene>
<proteinExistence type="predicted"/>
<sequence length="92" mass="10405">MKRGEKSTRIYVIVPQKVLFICQLLRDRRKVDCVRVRGKHGLHLESPDQGHCTQTPGTHRCGSVLCLPPTENIIASAALENDKTIKLWKSDL</sequence>
<protein>
    <submittedName>
        <fullName evidence="1">Uncharacterized protein</fullName>
    </submittedName>
</protein>
<name>A0A9D4FE45_DREPO</name>
<evidence type="ECO:0000313" key="2">
    <source>
        <dbReference type="Proteomes" id="UP000828390"/>
    </source>
</evidence>
<evidence type="ECO:0000313" key="1">
    <source>
        <dbReference type="EMBL" id="KAH3796602.1"/>
    </source>
</evidence>
<accession>A0A9D4FE45</accession>
<keyword evidence="2" id="KW-1185">Reference proteome</keyword>
<organism evidence="1 2">
    <name type="scientific">Dreissena polymorpha</name>
    <name type="common">Zebra mussel</name>
    <name type="synonym">Mytilus polymorpha</name>
    <dbReference type="NCBI Taxonomy" id="45954"/>
    <lineage>
        <taxon>Eukaryota</taxon>
        <taxon>Metazoa</taxon>
        <taxon>Spiralia</taxon>
        <taxon>Lophotrochozoa</taxon>
        <taxon>Mollusca</taxon>
        <taxon>Bivalvia</taxon>
        <taxon>Autobranchia</taxon>
        <taxon>Heteroconchia</taxon>
        <taxon>Euheterodonta</taxon>
        <taxon>Imparidentia</taxon>
        <taxon>Neoheterodontei</taxon>
        <taxon>Myida</taxon>
        <taxon>Dreissenoidea</taxon>
        <taxon>Dreissenidae</taxon>
        <taxon>Dreissena</taxon>
    </lineage>
</organism>
<dbReference type="AlphaFoldDB" id="A0A9D4FE45"/>
<reference evidence="1" key="2">
    <citation type="submission" date="2020-11" db="EMBL/GenBank/DDBJ databases">
        <authorList>
            <person name="McCartney M.A."/>
            <person name="Auch B."/>
            <person name="Kono T."/>
            <person name="Mallez S."/>
            <person name="Becker A."/>
            <person name="Gohl D.M."/>
            <person name="Silverstein K.A.T."/>
            <person name="Koren S."/>
            <person name="Bechman K.B."/>
            <person name="Herman A."/>
            <person name="Abrahante J.E."/>
            <person name="Garbe J."/>
        </authorList>
    </citation>
    <scope>NUCLEOTIDE SEQUENCE</scope>
    <source>
        <strain evidence="1">Duluth1</strain>
        <tissue evidence="1">Whole animal</tissue>
    </source>
</reference>
<dbReference type="Proteomes" id="UP000828390">
    <property type="component" value="Unassembled WGS sequence"/>
</dbReference>
<dbReference type="EMBL" id="JAIWYP010000007">
    <property type="protein sequence ID" value="KAH3796602.1"/>
    <property type="molecule type" value="Genomic_DNA"/>
</dbReference>